<dbReference type="GeneID" id="20654767"/>
<dbReference type="OMA" id="WHGARRI"/>
<protein>
    <submittedName>
        <fullName evidence="2">Uncharacterized protein</fullName>
    </submittedName>
</protein>
<dbReference type="AlphaFoldDB" id="G4YLD2"/>
<reference evidence="2 3" key="1">
    <citation type="journal article" date="2006" name="Science">
        <title>Phytophthora genome sequences uncover evolutionary origins and mechanisms of pathogenesis.</title>
        <authorList>
            <person name="Tyler B.M."/>
            <person name="Tripathy S."/>
            <person name="Zhang X."/>
            <person name="Dehal P."/>
            <person name="Jiang R.H."/>
            <person name="Aerts A."/>
            <person name="Arredondo F.D."/>
            <person name="Baxter L."/>
            <person name="Bensasson D."/>
            <person name="Beynon J.L."/>
            <person name="Chapman J."/>
            <person name="Damasceno C.M."/>
            <person name="Dorrance A.E."/>
            <person name="Dou D."/>
            <person name="Dickerman A.W."/>
            <person name="Dubchak I.L."/>
            <person name="Garbelotto M."/>
            <person name="Gijzen M."/>
            <person name="Gordon S.G."/>
            <person name="Govers F."/>
            <person name="Grunwald N.J."/>
            <person name="Huang W."/>
            <person name="Ivors K.L."/>
            <person name="Jones R.W."/>
            <person name="Kamoun S."/>
            <person name="Krampis K."/>
            <person name="Lamour K.H."/>
            <person name="Lee M.K."/>
            <person name="McDonald W.H."/>
            <person name="Medina M."/>
            <person name="Meijer H.J."/>
            <person name="Nordberg E.K."/>
            <person name="Maclean D.J."/>
            <person name="Ospina-Giraldo M.D."/>
            <person name="Morris P.F."/>
            <person name="Phuntumart V."/>
            <person name="Putnam N.H."/>
            <person name="Rash S."/>
            <person name="Rose J.K."/>
            <person name="Sakihama Y."/>
            <person name="Salamov A.A."/>
            <person name="Savidor A."/>
            <person name="Scheuring C.F."/>
            <person name="Smith B.M."/>
            <person name="Sobral B.W."/>
            <person name="Terry A."/>
            <person name="Torto-Alalibo T.A."/>
            <person name="Win J."/>
            <person name="Xu Z."/>
            <person name="Zhang H."/>
            <person name="Grigoriev I.V."/>
            <person name="Rokhsar D.S."/>
            <person name="Boore J.L."/>
        </authorList>
    </citation>
    <scope>NUCLEOTIDE SEQUENCE [LARGE SCALE GENOMIC DNA]</scope>
    <source>
        <strain evidence="2 3">P6497</strain>
    </source>
</reference>
<keyword evidence="1" id="KW-0472">Membrane</keyword>
<name>G4YLD2_PHYSP</name>
<evidence type="ECO:0000313" key="3">
    <source>
        <dbReference type="Proteomes" id="UP000002640"/>
    </source>
</evidence>
<gene>
    <name evidence="2" type="ORF">PHYSODRAFT_476618</name>
</gene>
<accession>G4YLD2</accession>
<evidence type="ECO:0000313" key="2">
    <source>
        <dbReference type="EMBL" id="EGZ30200.1"/>
    </source>
</evidence>
<keyword evidence="3" id="KW-1185">Reference proteome</keyword>
<dbReference type="InParanoid" id="G4YLD2"/>
<feature type="non-terminal residue" evidence="2">
    <location>
        <position position="1"/>
    </location>
</feature>
<dbReference type="RefSeq" id="XP_009517475.1">
    <property type="nucleotide sequence ID" value="XM_009519180.1"/>
</dbReference>
<keyword evidence="1" id="KW-0812">Transmembrane</keyword>
<dbReference type="KEGG" id="psoj:PHYSODRAFT_476618"/>
<evidence type="ECO:0000256" key="1">
    <source>
        <dbReference type="SAM" id="Phobius"/>
    </source>
</evidence>
<feature type="transmembrane region" description="Helical" evidence="1">
    <location>
        <begin position="102"/>
        <end position="126"/>
    </location>
</feature>
<keyword evidence="1" id="KW-1133">Transmembrane helix</keyword>
<feature type="transmembrane region" description="Helical" evidence="1">
    <location>
        <begin position="12"/>
        <end position="33"/>
    </location>
</feature>
<proteinExistence type="predicted"/>
<dbReference type="Proteomes" id="UP000002640">
    <property type="component" value="Unassembled WGS sequence"/>
</dbReference>
<feature type="transmembrane region" description="Helical" evidence="1">
    <location>
        <begin position="54"/>
        <end position="75"/>
    </location>
</feature>
<dbReference type="EMBL" id="JH159151">
    <property type="protein sequence ID" value="EGZ30200.1"/>
    <property type="molecule type" value="Genomic_DNA"/>
</dbReference>
<organism evidence="2 3">
    <name type="scientific">Phytophthora sojae (strain P6497)</name>
    <name type="common">Soybean stem and root rot agent</name>
    <name type="synonym">Phytophthora megasperma f. sp. glycines</name>
    <dbReference type="NCBI Taxonomy" id="1094619"/>
    <lineage>
        <taxon>Eukaryota</taxon>
        <taxon>Sar</taxon>
        <taxon>Stramenopiles</taxon>
        <taxon>Oomycota</taxon>
        <taxon>Peronosporomycetes</taxon>
        <taxon>Peronosporales</taxon>
        <taxon>Peronosporaceae</taxon>
        <taxon>Phytophthora</taxon>
    </lineage>
</organism>
<sequence length="140" mass="16389">KLLFHLEYRALVGYVEAVTPLLYTVYLVILYQLPNAKYYTHTRSLTSEKLRSSVESIIAYAAAEMLSLIWLHFVVKRKLGFSLFYQLAFVLETETELLQGRLFVWIVLLVQFPLVHYGTFIVWHGARRITDWISRFVLSG</sequence>